<protein>
    <recommendedName>
        <fullName evidence="5">C-type lectin domain-containing protein</fullName>
    </recommendedName>
</protein>
<dbReference type="PANTHER" id="PTHR22803">
    <property type="entry name" value="MANNOSE, PHOSPHOLIPASE, LECTIN RECEPTOR RELATED"/>
    <property type="match status" value="1"/>
</dbReference>
<dbReference type="Proteomes" id="UP000826234">
    <property type="component" value="Unassembled WGS sequence"/>
</dbReference>
<dbReference type="PROSITE" id="PS00615">
    <property type="entry name" value="C_TYPE_LECTIN_1"/>
    <property type="match status" value="1"/>
</dbReference>
<feature type="domain" description="C-type lectin" evidence="5">
    <location>
        <begin position="91"/>
        <end position="205"/>
    </location>
</feature>
<evidence type="ECO:0000259" key="5">
    <source>
        <dbReference type="PROSITE" id="PS50041"/>
    </source>
</evidence>
<name>A0ABQ7THK9_PHRPL</name>
<comment type="caution">
    <text evidence="6">The sequence shown here is derived from an EMBL/GenBank/DDBJ whole genome shotgun (WGS) entry which is preliminary data.</text>
</comment>
<dbReference type="InterPro" id="IPR016187">
    <property type="entry name" value="CTDL_fold"/>
</dbReference>
<dbReference type="InterPro" id="IPR001304">
    <property type="entry name" value="C-type_lectin-like"/>
</dbReference>
<comment type="subcellular location">
    <subcellularLocation>
        <location evidence="1">Secreted</location>
    </subcellularLocation>
</comment>
<dbReference type="InterPro" id="IPR016186">
    <property type="entry name" value="C-type_lectin-like/link_sf"/>
</dbReference>
<dbReference type="PROSITE" id="PS50041">
    <property type="entry name" value="C_TYPE_LECTIN_2"/>
    <property type="match status" value="1"/>
</dbReference>
<evidence type="ECO:0000256" key="4">
    <source>
        <dbReference type="ARBA" id="ARBA00023157"/>
    </source>
</evidence>
<keyword evidence="3" id="KW-0430">Lectin</keyword>
<dbReference type="InterPro" id="IPR050111">
    <property type="entry name" value="C-type_lectin/snaclec_domain"/>
</dbReference>
<evidence type="ECO:0000256" key="1">
    <source>
        <dbReference type="ARBA" id="ARBA00004613"/>
    </source>
</evidence>
<dbReference type="Gene3D" id="3.10.100.10">
    <property type="entry name" value="Mannose-Binding Protein A, subunit A"/>
    <property type="match status" value="1"/>
</dbReference>
<evidence type="ECO:0000256" key="3">
    <source>
        <dbReference type="ARBA" id="ARBA00022734"/>
    </source>
</evidence>
<keyword evidence="4" id="KW-1015">Disulfide bond</keyword>
<dbReference type="EMBL" id="JAIPUX010000439">
    <property type="protein sequence ID" value="KAH0628969.1"/>
    <property type="molecule type" value="Genomic_DNA"/>
</dbReference>
<dbReference type="SMART" id="SM00034">
    <property type="entry name" value="CLECT"/>
    <property type="match status" value="1"/>
</dbReference>
<dbReference type="InterPro" id="IPR018378">
    <property type="entry name" value="C-type_lectin_CS"/>
</dbReference>
<keyword evidence="2" id="KW-0964">Secreted</keyword>
<dbReference type="InterPro" id="IPR033989">
    <property type="entry name" value="CD209-like_CTLD"/>
</dbReference>
<dbReference type="SUPFAM" id="SSF56436">
    <property type="entry name" value="C-type lectin-like"/>
    <property type="match status" value="1"/>
</dbReference>
<evidence type="ECO:0000313" key="6">
    <source>
        <dbReference type="EMBL" id="KAH0628969.1"/>
    </source>
</evidence>
<organism evidence="6 7">
    <name type="scientific">Phrynosoma platyrhinos</name>
    <name type="common">Desert horned lizard</name>
    <dbReference type="NCBI Taxonomy" id="52577"/>
    <lineage>
        <taxon>Eukaryota</taxon>
        <taxon>Metazoa</taxon>
        <taxon>Chordata</taxon>
        <taxon>Craniata</taxon>
        <taxon>Vertebrata</taxon>
        <taxon>Euteleostomi</taxon>
        <taxon>Lepidosauria</taxon>
        <taxon>Squamata</taxon>
        <taxon>Bifurcata</taxon>
        <taxon>Unidentata</taxon>
        <taxon>Episquamata</taxon>
        <taxon>Toxicofera</taxon>
        <taxon>Iguania</taxon>
        <taxon>Phrynosomatidae</taxon>
        <taxon>Phrynosomatinae</taxon>
        <taxon>Phrynosoma</taxon>
    </lineage>
</organism>
<evidence type="ECO:0000313" key="7">
    <source>
        <dbReference type="Proteomes" id="UP000826234"/>
    </source>
</evidence>
<sequence>MAFLSNRKQHEVELKETKTTMAPETAGEALLMVDVRMQNSPPVNGDFLDQTCSQFHPTLTPLDDKNVSSTIDSFSLAVFPCGSRNKKWEYFDGGCYYFSVQKATWQQAKTQCENQNSHLVVIDNVAEQNFLESHTKNILYYIGLTDVAVEGQWRWVDGTNYEKGFKKWLEGEPNNSGKNEHCAHLNRDGKWNDVPCDRTYFYVCEKTPPSRSTMR</sequence>
<evidence type="ECO:0000256" key="2">
    <source>
        <dbReference type="ARBA" id="ARBA00022525"/>
    </source>
</evidence>
<proteinExistence type="predicted"/>
<accession>A0ABQ7THK9</accession>
<keyword evidence="7" id="KW-1185">Reference proteome</keyword>
<reference evidence="6 7" key="1">
    <citation type="journal article" date="2022" name="Gigascience">
        <title>A chromosome-level genome assembly and annotation of the desert horned lizard, Phrynosoma platyrhinos, provides insight into chromosomal rearrangements among reptiles.</title>
        <authorList>
            <person name="Koochekian N."/>
            <person name="Ascanio A."/>
            <person name="Farleigh K."/>
            <person name="Card D.C."/>
            <person name="Schield D.R."/>
            <person name="Castoe T.A."/>
            <person name="Jezkova T."/>
        </authorList>
    </citation>
    <scope>NUCLEOTIDE SEQUENCE [LARGE SCALE GENOMIC DNA]</scope>
    <source>
        <strain evidence="6">NK-2021</strain>
    </source>
</reference>
<dbReference type="Pfam" id="PF00059">
    <property type="entry name" value="Lectin_C"/>
    <property type="match status" value="1"/>
</dbReference>
<dbReference type="CDD" id="cd03590">
    <property type="entry name" value="CLECT_DC-SIGN_like"/>
    <property type="match status" value="1"/>
</dbReference>
<gene>
    <name evidence="6" type="ORF">JD844_010645</name>
</gene>